<proteinExistence type="inferred from homology"/>
<dbReference type="AlphaFoldDB" id="A0A814RZZ7"/>
<evidence type="ECO:0000313" key="12">
    <source>
        <dbReference type="EMBL" id="CAF3995310.1"/>
    </source>
</evidence>
<comment type="catalytic activity">
    <reaction evidence="1">
        <text>Cleavage of an N-acetyl or N-formyl amino acid from the N-terminus of a polypeptide.</text>
        <dbReference type="EC" id="3.4.19.1"/>
    </reaction>
</comment>
<evidence type="ECO:0000256" key="7">
    <source>
        <dbReference type="ARBA" id="ARBA00022801"/>
    </source>
</evidence>
<evidence type="ECO:0000256" key="4">
    <source>
        <dbReference type="ARBA" id="ARBA00011881"/>
    </source>
</evidence>
<evidence type="ECO:0000313" key="10">
    <source>
        <dbReference type="EMBL" id="CAF1141276.1"/>
    </source>
</evidence>
<dbReference type="Gene3D" id="3.40.50.1820">
    <property type="entry name" value="alpha/beta hydrolase"/>
    <property type="match status" value="1"/>
</dbReference>
<dbReference type="GO" id="GO:0005737">
    <property type="term" value="C:cytoplasm"/>
    <property type="evidence" value="ECO:0007669"/>
    <property type="project" value="UniProtKB-SubCell"/>
</dbReference>
<protein>
    <recommendedName>
        <fullName evidence="5">acylaminoacyl-peptidase</fullName>
        <ecNumber evidence="5">3.4.19.1</ecNumber>
    </recommendedName>
</protein>
<comment type="subunit">
    <text evidence="4">Homotetramer.</text>
</comment>
<reference evidence="10" key="1">
    <citation type="submission" date="2021-02" db="EMBL/GenBank/DDBJ databases">
        <authorList>
            <person name="Nowell W R."/>
        </authorList>
    </citation>
    <scope>NUCLEOTIDE SEQUENCE</scope>
</reference>
<dbReference type="SUPFAM" id="SSF82171">
    <property type="entry name" value="DPP6 N-terminal domain-like"/>
    <property type="match status" value="1"/>
</dbReference>
<dbReference type="Proteomes" id="UP000663874">
    <property type="component" value="Unassembled WGS sequence"/>
</dbReference>
<dbReference type="InterPro" id="IPR045550">
    <property type="entry name" value="AARE_N"/>
</dbReference>
<dbReference type="GO" id="GO:0006508">
    <property type="term" value="P:proteolysis"/>
    <property type="evidence" value="ECO:0007669"/>
    <property type="project" value="InterPro"/>
</dbReference>
<evidence type="ECO:0000256" key="1">
    <source>
        <dbReference type="ARBA" id="ARBA00000721"/>
    </source>
</evidence>
<dbReference type="EC" id="3.4.19.1" evidence="5"/>
<evidence type="ECO:0000256" key="2">
    <source>
        <dbReference type="ARBA" id="ARBA00004496"/>
    </source>
</evidence>
<accession>A0A814RZZ7</accession>
<dbReference type="InterPro" id="IPR001375">
    <property type="entry name" value="Peptidase_S9_cat"/>
</dbReference>
<organism evidence="10 13">
    <name type="scientific">Rotaria sordida</name>
    <dbReference type="NCBI Taxonomy" id="392033"/>
    <lineage>
        <taxon>Eukaryota</taxon>
        <taxon>Metazoa</taxon>
        <taxon>Spiralia</taxon>
        <taxon>Gnathifera</taxon>
        <taxon>Rotifera</taxon>
        <taxon>Eurotatoria</taxon>
        <taxon>Bdelloidea</taxon>
        <taxon>Philodinida</taxon>
        <taxon>Philodinidae</taxon>
        <taxon>Rotaria</taxon>
    </lineage>
</organism>
<dbReference type="EMBL" id="CAJOBE010006077">
    <property type="protein sequence ID" value="CAF3995310.1"/>
    <property type="molecule type" value="Genomic_DNA"/>
</dbReference>
<comment type="caution">
    <text evidence="10">The sequence shown here is derived from an EMBL/GenBank/DDBJ whole genome shotgun (WGS) entry which is preliminary data.</text>
</comment>
<keyword evidence="6" id="KW-0963">Cytoplasm</keyword>
<evidence type="ECO:0000313" key="11">
    <source>
        <dbReference type="EMBL" id="CAF1446364.1"/>
    </source>
</evidence>
<evidence type="ECO:0000256" key="6">
    <source>
        <dbReference type="ARBA" id="ARBA00022490"/>
    </source>
</evidence>
<dbReference type="EMBL" id="CAJNOO010001362">
    <property type="protein sequence ID" value="CAF1141276.1"/>
    <property type="molecule type" value="Genomic_DNA"/>
</dbReference>
<evidence type="ECO:0000256" key="3">
    <source>
        <dbReference type="ARBA" id="ARBA00010040"/>
    </source>
</evidence>
<dbReference type="Pfam" id="PF00326">
    <property type="entry name" value="Peptidase_S9"/>
    <property type="match status" value="1"/>
</dbReference>
<dbReference type="GO" id="GO:0008242">
    <property type="term" value="F:omega peptidase activity"/>
    <property type="evidence" value="ECO:0007669"/>
    <property type="project" value="UniProtKB-EC"/>
</dbReference>
<dbReference type="InterPro" id="IPR029058">
    <property type="entry name" value="AB_hydrolase_fold"/>
</dbReference>
<dbReference type="Proteomes" id="UP000663889">
    <property type="component" value="Unassembled WGS sequence"/>
</dbReference>
<comment type="subcellular location">
    <subcellularLocation>
        <location evidence="2">Cytoplasm</location>
    </subcellularLocation>
</comment>
<dbReference type="SUPFAM" id="SSF53474">
    <property type="entry name" value="alpha/beta-Hydrolases"/>
    <property type="match status" value="1"/>
</dbReference>
<dbReference type="Gene3D" id="2.140.10.30">
    <property type="entry name" value="Dipeptidylpeptidase IV, N-terminal domain"/>
    <property type="match status" value="1"/>
</dbReference>
<evidence type="ECO:0000259" key="8">
    <source>
        <dbReference type="Pfam" id="PF00326"/>
    </source>
</evidence>
<feature type="domain" description="Acylamino-acid-releasing enzyme N-terminal" evidence="9">
    <location>
        <begin position="80"/>
        <end position="265"/>
    </location>
</feature>
<evidence type="ECO:0000259" key="9">
    <source>
        <dbReference type="Pfam" id="PF19283"/>
    </source>
</evidence>
<evidence type="ECO:0000256" key="5">
    <source>
        <dbReference type="ARBA" id="ARBA00012917"/>
    </source>
</evidence>
<comment type="similarity">
    <text evidence="3">Belongs to the peptidase S9C family.</text>
</comment>
<feature type="domain" description="Peptidase S9 prolyl oligopeptidase catalytic" evidence="8">
    <location>
        <begin position="517"/>
        <end position="713"/>
    </location>
</feature>
<dbReference type="EMBL" id="CAJNOU010004565">
    <property type="protein sequence ID" value="CAF1446364.1"/>
    <property type="molecule type" value="Genomic_DNA"/>
</dbReference>
<dbReference type="GO" id="GO:0004252">
    <property type="term" value="F:serine-type endopeptidase activity"/>
    <property type="evidence" value="ECO:0007669"/>
    <property type="project" value="TreeGrafter"/>
</dbReference>
<evidence type="ECO:0000313" key="13">
    <source>
        <dbReference type="Proteomes" id="UP000663882"/>
    </source>
</evidence>
<dbReference type="PANTHER" id="PTHR42776:SF4">
    <property type="entry name" value="ACYLAMINO-ACID-RELEASING ENZYME"/>
    <property type="match status" value="1"/>
</dbReference>
<dbReference type="OrthoDB" id="416344at2759"/>
<dbReference type="Proteomes" id="UP000663882">
    <property type="component" value="Unassembled WGS sequence"/>
</dbReference>
<name>A0A814RZZ7_9BILA</name>
<keyword evidence="7" id="KW-0378">Hydrolase</keyword>
<gene>
    <name evidence="12" type="ORF">FNK824_LOCUS25630</name>
    <name evidence="10" type="ORF">RFH988_LOCUS21401</name>
    <name evidence="11" type="ORF">SEV965_LOCUS33474</name>
</gene>
<dbReference type="PANTHER" id="PTHR42776">
    <property type="entry name" value="SERINE PEPTIDASE S9 FAMILY MEMBER"/>
    <property type="match status" value="1"/>
</dbReference>
<dbReference type="Pfam" id="PF19283">
    <property type="entry name" value="APEH_N"/>
    <property type="match status" value="1"/>
</dbReference>
<sequence>MTTTDNKILTSAIETYRHYAGQPTLSDIESCRQDSNDEILHITPYFSTMDLVKLEDLTYTRSFTYSLKNRQLLFTSNVTPINKNLVRRLASPDGQYLALVTKETKGEQDLYYVQIWHDEHLIFNYEVNDNKISPHGKILPKNDYGSFFEWSPDSRRLIFTAEEKRKPLKSYFTAEKLDDIGEPASIYRENWGEQMELFETSVVCIFDLDIKQVKLIENQPKDLYFGQCTWTTNPDECILVAFRCEPYRLGLIYCENRSTALFKCNWRNNEWIQLTEFDQLCRLFPRHLPKKDNQFIYLQSDVYRAHAQCKRLILFNTETKQEKILIDRIDNVNYSNPNVAPFTAEWDTQFKGLYGSFPLRCYSSDGRYLLLSSISGSRNVLYIYDFTEEKMLSLDSPLGVNTSVNGLAIFGHYVVVNIVDCRTPFRLYIFDLRNLNKIDKDINDWYLIVEHEFKKEEKNKIEWNLDRFYPDNELIPVESIYVHIRDTQSKRPLMVLIHGGPNGNVTLNYYIGVVSYIALGFDVLIVNYRGSTGFGQASIDKLLGNISKVDVQDCHEAIRRCLEYTEPNRSVILIGGSHAGVIIGRLIGEYPNEYAVAVMRNPVTDLLHTYITSDIPDWSLAQSANSQFDFETGRNRFADTSLITQLIEISPIRLIDQIKTPVLLQLGKKDKRVPSSLGLRYYECLKAKKIPTKLYIYDSNHALSETSCASDCFVNTVLFIYEHLNLSS</sequence>